<dbReference type="EMBL" id="BEHT01000001">
    <property type="protein sequence ID" value="GBC97576.1"/>
    <property type="molecule type" value="Genomic_DNA"/>
</dbReference>
<keyword evidence="2" id="KW-0472">Membrane</keyword>
<feature type="region of interest" description="Disordered" evidence="1">
    <location>
        <begin position="42"/>
        <end position="61"/>
    </location>
</feature>
<dbReference type="AlphaFoldDB" id="A0A2H5X8R0"/>
<evidence type="ECO:0000256" key="2">
    <source>
        <dbReference type="SAM" id="Phobius"/>
    </source>
</evidence>
<keyword evidence="2" id="KW-1133">Transmembrane helix</keyword>
<sequence>MQVNRGLFIALVVLIILAAGVWLWFWHTRRATYRPVEVPIGGAPTQPQVPNQPQKATPQGL</sequence>
<evidence type="ECO:0000313" key="4">
    <source>
        <dbReference type="Proteomes" id="UP000236173"/>
    </source>
</evidence>
<feature type="transmembrane region" description="Helical" evidence="2">
    <location>
        <begin position="6"/>
        <end position="25"/>
    </location>
</feature>
<organism evidence="3 4">
    <name type="scientific">Candidatus Fervidibacter japonicus</name>
    <dbReference type="NCBI Taxonomy" id="2035412"/>
    <lineage>
        <taxon>Bacteria</taxon>
        <taxon>Candidatus Fervidibacterota</taxon>
        <taxon>Candidatus Fervidibacter</taxon>
    </lineage>
</organism>
<name>A0A2H5X8R0_9BACT</name>
<keyword evidence="2" id="KW-0812">Transmembrane</keyword>
<evidence type="ECO:0000256" key="1">
    <source>
        <dbReference type="SAM" id="MobiDB-lite"/>
    </source>
</evidence>
<gene>
    <name evidence="3" type="ORF">HRbin17_00063</name>
</gene>
<accession>A0A2H5X8R0</accession>
<comment type="caution">
    <text evidence="3">The sequence shown here is derived from an EMBL/GenBank/DDBJ whole genome shotgun (WGS) entry which is preliminary data.</text>
</comment>
<proteinExistence type="predicted"/>
<evidence type="ECO:0000313" key="3">
    <source>
        <dbReference type="EMBL" id="GBC97576.1"/>
    </source>
</evidence>
<dbReference type="Proteomes" id="UP000236173">
    <property type="component" value="Unassembled WGS sequence"/>
</dbReference>
<protein>
    <submittedName>
        <fullName evidence="3">Uncharacterized protein</fullName>
    </submittedName>
</protein>
<feature type="compositionally biased region" description="Polar residues" evidence="1">
    <location>
        <begin position="45"/>
        <end position="61"/>
    </location>
</feature>
<reference evidence="4" key="1">
    <citation type="submission" date="2017-09" db="EMBL/GenBank/DDBJ databases">
        <title>Metaegenomics of thermophilic ammonia-oxidizing enrichment culture.</title>
        <authorList>
            <person name="Kato S."/>
            <person name="Suzuki K."/>
        </authorList>
    </citation>
    <scope>NUCLEOTIDE SEQUENCE [LARGE SCALE GENOMIC DNA]</scope>
</reference>